<evidence type="ECO:0000313" key="7">
    <source>
        <dbReference type="Proteomes" id="UP000549394"/>
    </source>
</evidence>
<feature type="compositionally biased region" description="Acidic residues" evidence="4">
    <location>
        <begin position="174"/>
        <end position="184"/>
    </location>
</feature>
<dbReference type="InterPro" id="IPR009533">
    <property type="entry name" value="FAM107"/>
</dbReference>
<evidence type="ECO:0000313" key="6">
    <source>
        <dbReference type="EMBL" id="CAD5112710.1"/>
    </source>
</evidence>
<evidence type="ECO:0000256" key="2">
    <source>
        <dbReference type="ARBA" id="ARBA00023054"/>
    </source>
</evidence>
<dbReference type="OrthoDB" id="5963205at2759"/>
<protein>
    <submittedName>
        <fullName evidence="6">DgyrCDS1929</fullName>
    </submittedName>
</protein>
<keyword evidence="1 3" id="KW-0728">SH3 domain</keyword>
<sequence length="315" mass="36728">MDIYRAEASFDWPQKPNYVLSFEKSDHFQLIDSSEGIEWWGVRRLNDNSIGFVPAKYLTLVERKSTIFLPSDHQKQTEKYARRLRSMKKSQDFKLADIYSLPPHMIQSFDSWMEGNEPLPAPPVDYEDRDDSNEDDSIPLSLSEWNAIVEAADHPEKYTDFPPPPEGLLPPPDYDTDDDEDEEGLTPAQQKQKSMVINPKYLKPAPEQDQHLIKASKLRNPIKESQKHQALHKELALNAKQGLMNVLRTKNEFQREIDKRRRDKKCQSAIVDDNLREQWRRLENREQNQYSGESSNDFESVLSKFRNAQISPSHT</sequence>
<feature type="region of interest" description="Disordered" evidence="4">
    <location>
        <begin position="155"/>
        <end position="194"/>
    </location>
</feature>
<feature type="compositionally biased region" description="Pro residues" evidence="4">
    <location>
        <begin position="161"/>
        <end position="173"/>
    </location>
</feature>
<dbReference type="Pfam" id="PF06625">
    <property type="entry name" value="DUF1151"/>
    <property type="match status" value="1"/>
</dbReference>
<feature type="domain" description="SH3" evidence="5">
    <location>
        <begin position="1"/>
        <end position="63"/>
    </location>
</feature>
<keyword evidence="2" id="KW-0175">Coiled coil</keyword>
<comment type="caution">
    <text evidence="6">The sequence shown here is derived from an EMBL/GenBank/DDBJ whole genome shotgun (WGS) entry which is preliminary data.</text>
</comment>
<dbReference type="SMART" id="SM00326">
    <property type="entry name" value="SH3"/>
    <property type="match status" value="1"/>
</dbReference>
<name>A0A7I8VAJ3_9ANNE</name>
<proteinExistence type="predicted"/>
<feature type="compositionally biased region" description="Acidic residues" evidence="4">
    <location>
        <begin position="125"/>
        <end position="137"/>
    </location>
</feature>
<accession>A0A7I8VAJ3</accession>
<evidence type="ECO:0000256" key="4">
    <source>
        <dbReference type="SAM" id="MobiDB-lite"/>
    </source>
</evidence>
<dbReference type="Proteomes" id="UP000549394">
    <property type="component" value="Unassembled WGS sequence"/>
</dbReference>
<gene>
    <name evidence="6" type="ORF">DGYR_LOCUS1802</name>
</gene>
<dbReference type="InterPro" id="IPR036028">
    <property type="entry name" value="SH3-like_dom_sf"/>
</dbReference>
<keyword evidence="7" id="KW-1185">Reference proteome</keyword>
<dbReference type="SUPFAM" id="SSF50044">
    <property type="entry name" value="SH3-domain"/>
    <property type="match status" value="1"/>
</dbReference>
<dbReference type="PANTHER" id="PTHR16768:SF5">
    <property type="entry name" value="FI14214P"/>
    <property type="match status" value="1"/>
</dbReference>
<dbReference type="PANTHER" id="PTHR16768">
    <property type="entry name" value="DOWN REGULATED IN RENAL CARCINOMA 1/TU3A"/>
    <property type="match status" value="1"/>
</dbReference>
<evidence type="ECO:0000256" key="1">
    <source>
        <dbReference type="ARBA" id="ARBA00022443"/>
    </source>
</evidence>
<reference evidence="6 7" key="1">
    <citation type="submission" date="2020-08" db="EMBL/GenBank/DDBJ databases">
        <authorList>
            <person name="Hejnol A."/>
        </authorList>
    </citation>
    <scope>NUCLEOTIDE SEQUENCE [LARGE SCALE GENOMIC DNA]</scope>
</reference>
<dbReference type="Gene3D" id="2.30.30.40">
    <property type="entry name" value="SH3 Domains"/>
    <property type="match status" value="1"/>
</dbReference>
<organism evidence="6 7">
    <name type="scientific">Dimorphilus gyrociliatus</name>
    <dbReference type="NCBI Taxonomy" id="2664684"/>
    <lineage>
        <taxon>Eukaryota</taxon>
        <taxon>Metazoa</taxon>
        <taxon>Spiralia</taxon>
        <taxon>Lophotrochozoa</taxon>
        <taxon>Annelida</taxon>
        <taxon>Polychaeta</taxon>
        <taxon>Polychaeta incertae sedis</taxon>
        <taxon>Dinophilidae</taxon>
        <taxon>Dimorphilus</taxon>
    </lineage>
</organism>
<dbReference type="EMBL" id="CAJFCJ010000002">
    <property type="protein sequence ID" value="CAD5112710.1"/>
    <property type="molecule type" value="Genomic_DNA"/>
</dbReference>
<evidence type="ECO:0000259" key="5">
    <source>
        <dbReference type="PROSITE" id="PS50002"/>
    </source>
</evidence>
<dbReference type="Pfam" id="PF00018">
    <property type="entry name" value="SH3_1"/>
    <property type="match status" value="1"/>
</dbReference>
<feature type="region of interest" description="Disordered" evidence="4">
    <location>
        <begin position="111"/>
        <end position="138"/>
    </location>
</feature>
<dbReference type="InterPro" id="IPR001452">
    <property type="entry name" value="SH3_domain"/>
</dbReference>
<dbReference type="PROSITE" id="PS50002">
    <property type="entry name" value="SH3"/>
    <property type="match status" value="1"/>
</dbReference>
<evidence type="ECO:0000256" key="3">
    <source>
        <dbReference type="PROSITE-ProRule" id="PRU00192"/>
    </source>
</evidence>
<dbReference type="AlphaFoldDB" id="A0A7I8VAJ3"/>